<dbReference type="PANTHER" id="PTHR33714">
    <property type="entry name" value="COUNTING FACTOR-ASSOCIATED PROTEIN A-RELATED"/>
    <property type="match status" value="1"/>
</dbReference>
<keyword evidence="3" id="KW-0732">Signal</keyword>
<dbReference type="Proteomes" id="UP001632037">
    <property type="component" value="Unassembled WGS sequence"/>
</dbReference>
<name>A0ABD3FAL8_9STRA</name>
<proteinExistence type="predicted"/>
<reference evidence="4 5" key="1">
    <citation type="submission" date="2024-09" db="EMBL/GenBank/DDBJ databases">
        <title>Genome sequencing and assembly of Phytophthora oleae, isolate VK10A, causative agent of rot of olive drupes.</title>
        <authorList>
            <person name="Conti Taguali S."/>
            <person name="Riolo M."/>
            <person name="La Spada F."/>
            <person name="Cacciola S.O."/>
            <person name="Dionisio G."/>
        </authorList>
    </citation>
    <scope>NUCLEOTIDE SEQUENCE [LARGE SCALE GENOMIC DNA]</scope>
    <source>
        <strain evidence="4 5">VK10A</strain>
    </source>
</reference>
<gene>
    <name evidence="4" type="ORF">V7S43_010837</name>
</gene>
<feature type="chain" id="PRO_5044853801" evidence="3">
    <location>
        <begin position="24"/>
        <end position="910"/>
    </location>
</feature>
<keyword evidence="2" id="KW-1133">Transmembrane helix</keyword>
<evidence type="ECO:0000313" key="4">
    <source>
        <dbReference type="EMBL" id="KAL3663948.1"/>
    </source>
</evidence>
<dbReference type="AlphaFoldDB" id="A0ABD3FAL8"/>
<keyword evidence="5" id="KW-1185">Reference proteome</keyword>
<organism evidence="4 5">
    <name type="scientific">Phytophthora oleae</name>
    <dbReference type="NCBI Taxonomy" id="2107226"/>
    <lineage>
        <taxon>Eukaryota</taxon>
        <taxon>Sar</taxon>
        <taxon>Stramenopiles</taxon>
        <taxon>Oomycota</taxon>
        <taxon>Peronosporomycetes</taxon>
        <taxon>Peronosporales</taxon>
        <taxon>Peronosporaceae</taxon>
        <taxon>Phytophthora</taxon>
    </lineage>
</organism>
<comment type="caution">
    <text evidence="4">The sequence shown here is derived from an EMBL/GenBank/DDBJ whole genome shotgun (WGS) entry which is preliminary data.</text>
</comment>
<evidence type="ECO:0000256" key="3">
    <source>
        <dbReference type="SAM" id="SignalP"/>
    </source>
</evidence>
<dbReference type="EMBL" id="JBIMZQ010000025">
    <property type="protein sequence ID" value="KAL3663948.1"/>
    <property type="molecule type" value="Genomic_DNA"/>
</dbReference>
<dbReference type="PANTHER" id="PTHR33714:SF3">
    <property type="entry name" value="COUNTING FACTOR-ASSOCIATED PROTEIN A-RELATED"/>
    <property type="match status" value="1"/>
</dbReference>
<feature type="region of interest" description="Disordered" evidence="1">
    <location>
        <begin position="858"/>
        <end position="880"/>
    </location>
</feature>
<keyword evidence="2" id="KW-0472">Membrane</keyword>
<evidence type="ECO:0000256" key="1">
    <source>
        <dbReference type="SAM" id="MobiDB-lite"/>
    </source>
</evidence>
<evidence type="ECO:0000313" key="5">
    <source>
        <dbReference type="Proteomes" id="UP001632037"/>
    </source>
</evidence>
<feature type="transmembrane region" description="Helical" evidence="2">
    <location>
        <begin position="890"/>
        <end position="909"/>
    </location>
</feature>
<evidence type="ECO:0000256" key="2">
    <source>
        <dbReference type="SAM" id="Phobius"/>
    </source>
</evidence>
<keyword evidence="2" id="KW-0812">Transmembrane</keyword>
<feature type="signal peptide" evidence="3">
    <location>
        <begin position="1"/>
        <end position="23"/>
    </location>
</feature>
<accession>A0ABD3FAL8</accession>
<protein>
    <submittedName>
        <fullName evidence="4">Uncharacterized protein</fullName>
    </submittedName>
</protein>
<sequence length="910" mass="91788">MKPLSAGALTGLLFASAVVQVSSTPATVDAVATYDGGNCGTSSTLGYIATASPFTSLCSAGATTCSGGTGMVCTDDAGYKADIATVLGTTPHVLVSTYTTAVCTSALTNVKAYLADAKCHMITLSSKYYKTVISAGGNTATISFYSNADCSTPYSVSNVATDPIVVTQAQVATGCTTSVTPAIKVDFSLIWPAPKKVLTAFDGGDCTKTLGSISIAASGNTCSDDSDACDSTTGTGAICTTDYQYDSAIATKFGSTPYVSIATFTAASCAWSAISTLSAYVADGKCHMIAANKYYKVTVTPFGGGSTIAKISGFSDAACGSASADSSVLGSADISVTKSQLTSTSGCATANSASTLYKISANWPKALGVAGIGTYATPASGACTGTPSKLTLTALTGNADCTSLTATCTTANVLADCSSNTDYKNYLSTAFGAAPYLIKESYSGTNCGALTSVNAYVADGTCYKEGSNSAKLVVTSTGIAFRTWASDVDCGVTVTTTVPTDTPVSTTSLVSNACTTNTKYYMKGSSWTFASNAVYDDSKCALTPNKLTLGWAPTCAAPTGDAACLTTTSTAATPLTVYNAPGCTKTASSSYFSAIDKAFGMTTYVVQESYTPSCGAVTGVVAYVADATCHLSADATSSYKVTYDATSTTAQVKIETFTTTDCTTTAATTTSVAPAAITGKTCVTDTKTYVGGLAAKLTAVTTFSDKDCKVPVQTVFSSTATTCAAVTACTSAGGGLYTKTACTTATVDYAAILATVFGTTRRLVTDIYEAKDGKCNTRQGTVAYVGDATCHTTLDGTFFKVTLGSSNTATDATFSTFSDKDCTKDEKKLTIAAANLATATTAPCDTTNFIKFSIGGTEPPTDAPTTAAPTPATTTAVSTGSGKSAAVSSFSVSIFGLLASILGGLAVLLN</sequence>